<evidence type="ECO:0000313" key="1">
    <source>
        <dbReference type="EMBL" id="MBA6062248.1"/>
    </source>
</evidence>
<dbReference type="AlphaFoldDB" id="A0A7W2JNM6"/>
<dbReference type="RefSeq" id="WP_182369309.1">
    <property type="nucleotide sequence ID" value="NZ_JACGCU010000063.1"/>
</dbReference>
<evidence type="ECO:0000313" key="2">
    <source>
        <dbReference type="Proteomes" id="UP000556620"/>
    </source>
</evidence>
<protein>
    <submittedName>
        <fullName evidence="1">Uncharacterized protein</fullName>
    </submittedName>
</protein>
<proteinExistence type="predicted"/>
<comment type="caution">
    <text evidence="1">The sequence shown here is derived from an EMBL/GenBank/DDBJ whole genome shotgun (WGS) entry which is preliminary data.</text>
</comment>
<accession>A0A7W2JNM6</accession>
<organism evidence="1 2">
    <name type="scientific">Pseudomonas juntendi</name>
    <dbReference type="NCBI Taxonomy" id="2666183"/>
    <lineage>
        <taxon>Bacteria</taxon>
        <taxon>Pseudomonadati</taxon>
        <taxon>Pseudomonadota</taxon>
        <taxon>Gammaproteobacteria</taxon>
        <taxon>Pseudomonadales</taxon>
        <taxon>Pseudomonadaceae</taxon>
        <taxon>Pseudomonas</taxon>
    </lineage>
</organism>
<gene>
    <name evidence="1" type="ORF">H4C44_24115</name>
</gene>
<name>A0A7W2JNM6_9PSED</name>
<sequence>MVMRRPFDGGVDQPLLNPAPEIPARNAWGEIDVKNLNGDHLEFLIKEADIRFGQSIYPVWRGIAADGTPFDQLDAVVEVPADYDTTRTMTAKVGKRFVEPYDGGWAFLSYKVENADEATPDSMRIFCYLGLRDRGGVAETLAVAQARESHDRVIVLSDLESEGVRLLAPSYRAMQVGDSIELVARKFNAAGDEITPPATERHEVTEANVGEPLQWQIAKSDFSRVRNGRVAFQYTITLSANDEKVPSPVQEMTVTEAPSPADLLPAVTIDGFTGVPLDPGMFPDGLIVRVPTAPSVQVGDHYLLHWKSPQALELEVQFARMDASSLQSDETVFRVDPALLEPGDHKVFYQVARAGHALTSHSLDVAFETARTLAAPRIERAEEDGLGRQKLSADRAILGAYVTVPDVPLRPGERFEVHWDGYEHNGKQVVDTPEVGDGRKFKIDPGVVAANMHQPGDDHSRRFKVFYHIVDENGVRSAPSDAVDLRVQPLVIDNNVKCDQAQANGELWRSKLSANGAMLEVYGVLLWPFAATGQLFTLAIQSGAVLRDRAPVTAGELSNARIQQWLSIATYDGLEEDKQYTVYGEVSFDQGDSWHKLRSLRLIPKHSK</sequence>
<dbReference type="Proteomes" id="UP000556620">
    <property type="component" value="Unassembled WGS sequence"/>
</dbReference>
<dbReference type="EMBL" id="JACGCU010000063">
    <property type="protein sequence ID" value="MBA6062248.1"/>
    <property type="molecule type" value="Genomic_DNA"/>
</dbReference>
<reference evidence="1 2" key="1">
    <citation type="submission" date="2020-07" db="EMBL/GenBank/DDBJ databases">
        <title>Diversity of carbapenemase encoding genes among Pseudomonas putida group clinical isolates in a tertiary Brazilian hospital.</title>
        <authorList>
            <person name="Alberto-Lei F."/>
            <person name="Nodari C.S."/>
            <person name="Streling A.P."/>
            <person name="Paulino J.T."/>
            <person name="Bessa-Neto F.O."/>
            <person name="Cayo R."/>
            <person name="Gales A.C."/>
        </authorList>
    </citation>
    <scope>NUCLEOTIDE SEQUENCE [LARGE SCALE GENOMIC DNA]</scope>
    <source>
        <strain evidence="1 2">14535</strain>
    </source>
</reference>